<reference evidence="1" key="1">
    <citation type="submission" date="2020-04" db="EMBL/GenBank/DDBJ databases">
        <authorList>
            <person name="Alioto T."/>
            <person name="Alioto T."/>
            <person name="Gomez Garrido J."/>
        </authorList>
    </citation>
    <scope>NUCLEOTIDE SEQUENCE</scope>
    <source>
        <strain evidence="1">A484AB</strain>
    </source>
</reference>
<dbReference type="GO" id="GO:0003700">
    <property type="term" value="F:DNA-binding transcription factor activity"/>
    <property type="evidence" value="ECO:0007669"/>
    <property type="project" value="InterPro"/>
</dbReference>
<proteinExistence type="predicted"/>
<dbReference type="Proteomes" id="UP001152795">
    <property type="component" value="Unassembled WGS sequence"/>
</dbReference>
<protein>
    <submittedName>
        <fullName evidence="1">Myelin regulatory factor</fullName>
    </submittedName>
</protein>
<accession>A0A7D9HY45</accession>
<gene>
    <name evidence="1" type="ORF">PACLA_8A022293</name>
</gene>
<dbReference type="OrthoDB" id="27041at2759"/>
<keyword evidence="2" id="KW-1185">Reference proteome</keyword>
<dbReference type="Gene3D" id="2.60.40.1390">
    <property type="entry name" value="NDT80 DNA-binding domain"/>
    <property type="match status" value="1"/>
</dbReference>
<evidence type="ECO:0000313" key="1">
    <source>
        <dbReference type="EMBL" id="CAB3993235.1"/>
    </source>
</evidence>
<evidence type="ECO:0000313" key="2">
    <source>
        <dbReference type="Proteomes" id="UP001152795"/>
    </source>
</evidence>
<dbReference type="EMBL" id="CACRXK020002213">
    <property type="protein sequence ID" value="CAB3993235.1"/>
    <property type="molecule type" value="Genomic_DNA"/>
</dbReference>
<dbReference type="InterPro" id="IPR037141">
    <property type="entry name" value="NDT80_DNA-bd_dom_sf"/>
</dbReference>
<name>A0A7D9HY45_PARCT</name>
<dbReference type="AlphaFoldDB" id="A0A7D9HY45"/>
<sequence>MDFDIGSISLDFFSEHGEIGGEGIGNPQHDDWQGPQYLDGDHPTFETFLPAEQPSLPLSPPNSCPVTPTEFVDKNFELKEADFAQSFLTDAPELELYLRQTNPLVELKRKSQLLDERNENNSVKKVRTNNHCKTTDHEELSPQRTIKWSDYKTDGCHKLFTSSLNEPTTPSLVVTCDKGLSFSPAESVFICQKKNHFQVSLNLEITSDSQTRIQVEDACEDVICYKVHLYAIK</sequence>
<organism evidence="1 2">
    <name type="scientific">Paramuricea clavata</name>
    <name type="common">Red gorgonian</name>
    <name type="synonym">Violescent sea-whip</name>
    <dbReference type="NCBI Taxonomy" id="317549"/>
    <lineage>
        <taxon>Eukaryota</taxon>
        <taxon>Metazoa</taxon>
        <taxon>Cnidaria</taxon>
        <taxon>Anthozoa</taxon>
        <taxon>Octocorallia</taxon>
        <taxon>Malacalcyonacea</taxon>
        <taxon>Plexauridae</taxon>
        <taxon>Paramuricea</taxon>
    </lineage>
</organism>
<comment type="caution">
    <text evidence="1">The sequence shown here is derived from an EMBL/GenBank/DDBJ whole genome shotgun (WGS) entry which is preliminary data.</text>
</comment>
<feature type="non-terminal residue" evidence="1">
    <location>
        <position position="233"/>
    </location>
</feature>